<accession>A0A8T3DT99</accession>
<proteinExistence type="predicted"/>
<evidence type="ECO:0000256" key="1">
    <source>
        <dbReference type="SAM" id="MobiDB-lite"/>
    </source>
</evidence>
<feature type="region of interest" description="Disordered" evidence="1">
    <location>
        <begin position="41"/>
        <end position="72"/>
    </location>
</feature>
<evidence type="ECO:0000313" key="3">
    <source>
        <dbReference type="Proteomes" id="UP000829720"/>
    </source>
</evidence>
<feature type="compositionally biased region" description="Basic and acidic residues" evidence="1">
    <location>
        <begin position="122"/>
        <end position="139"/>
    </location>
</feature>
<feature type="compositionally biased region" description="Basic residues" evidence="1">
    <location>
        <begin position="1"/>
        <end position="10"/>
    </location>
</feature>
<name>A0A8T3DT99_9TELE</name>
<dbReference type="OrthoDB" id="8948910at2759"/>
<feature type="region of interest" description="Disordered" evidence="1">
    <location>
        <begin position="327"/>
        <end position="349"/>
    </location>
</feature>
<feature type="region of interest" description="Disordered" evidence="1">
    <location>
        <begin position="84"/>
        <end position="190"/>
    </location>
</feature>
<feature type="compositionally biased region" description="Basic and acidic residues" evidence="1">
    <location>
        <begin position="163"/>
        <end position="172"/>
    </location>
</feature>
<reference evidence="2" key="1">
    <citation type="submission" date="2021-01" db="EMBL/GenBank/DDBJ databases">
        <authorList>
            <person name="Zahm M."/>
            <person name="Roques C."/>
            <person name="Cabau C."/>
            <person name="Klopp C."/>
            <person name="Donnadieu C."/>
            <person name="Jouanno E."/>
            <person name="Lampietro C."/>
            <person name="Louis A."/>
            <person name="Herpin A."/>
            <person name="Echchiki A."/>
            <person name="Berthelot C."/>
            <person name="Parey E."/>
            <person name="Roest-Crollius H."/>
            <person name="Braasch I."/>
            <person name="Postlethwait J."/>
            <person name="Bobe J."/>
            <person name="Montfort J."/>
            <person name="Bouchez O."/>
            <person name="Begum T."/>
            <person name="Mejri S."/>
            <person name="Adams A."/>
            <person name="Chen W.-J."/>
            <person name="Guiguen Y."/>
        </authorList>
    </citation>
    <scope>NUCLEOTIDE SEQUENCE</scope>
    <source>
        <tissue evidence="2">Blood</tissue>
    </source>
</reference>
<feature type="compositionally biased region" description="Polar residues" evidence="1">
    <location>
        <begin position="106"/>
        <end position="121"/>
    </location>
</feature>
<comment type="caution">
    <text evidence="2">The sequence shown here is derived from an EMBL/GenBank/DDBJ whole genome shotgun (WGS) entry which is preliminary data.</text>
</comment>
<gene>
    <name evidence="2" type="ORF">AGOR_G00052190</name>
</gene>
<evidence type="ECO:0000313" key="2">
    <source>
        <dbReference type="EMBL" id="KAI1900659.1"/>
    </source>
</evidence>
<dbReference type="EMBL" id="JAERUA010000004">
    <property type="protein sequence ID" value="KAI1900659.1"/>
    <property type="molecule type" value="Genomic_DNA"/>
</dbReference>
<dbReference type="Proteomes" id="UP000829720">
    <property type="component" value="Unassembled WGS sequence"/>
</dbReference>
<sequence length="349" mass="38340">MLLGRWKRPLRTMLTAESPPKDGTCGPLTAQGSRCCLQQRPCSSGGFRSQRRLQRKEEEAGAAGGTQSQWEHDRTAGRLQHMIRPATAPGPGRGQLREKSQDPDPTVNSQECSRCSTPCSDKSSRLDGRDGKSTDRRSPDAGVSTSTTLHLYLPSPFDSEDAEKDKGQEEARQLTGQRETTDSKTTPRKRALGNGMMKRTKSMVSKLTSALGNKGKLSTEAQNTEVQNEVPITDMDCMNTAGCTPHPGPALESPLQEVGRQAQIKRQTCRSAPSRPVHWPSRATDNYYEKAVLSKATHHLKLKTTTTFEWGLHGPQESKTVFILQTHSSRPRSSPHRAAATLLGNRGYP</sequence>
<keyword evidence="3" id="KW-1185">Reference proteome</keyword>
<organism evidence="2 3">
    <name type="scientific">Albula goreensis</name>
    <dbReference type="NCBI Taxonomy" id="1534307"/>
    <lineage>
        <taxon>Eukaryota</taxon>
        <taxon>Metazoa</taxon>
        <taxon>Chordata</taxon>
        <taxon>Craniata</taxon>
        <taxon>Vertebrata</taxon>
        <taxon>Euteleostomi</taxon>
        <taxon>Actinopterygii</taxon>
        <taxon>Neopterygii</taxon>
        <taxon>Teleostei</taxon>
        <taxon>Albuliformes</taxon>
        <taxon>Albulidae</taxon>
        <taxon>Albula</taxon>
    </lineage>
</organism>
<feature type="region of interest" description="Disordered" evidence="1">
    <location>
        <begin position="1"/>
        <end position="25"/>
    </location>
</feature>
<dbReference type="AlphaFoldDB" id="A0A8T3DT99"/>
<protein>
    <submittedName>
        <fullName evidence="2">Uncharacterized protein</fullName>
    </submittedName>
</protein>